<dbReference type="Proteomes" id="UP000535838">
    <property type="component" value="Unassembled WGS sequence"/>
</dbReference>
<protein>
    <submittedName>
        <fullName evidence="2">KinB-signaling pathway activation protein</fullName>
    </submittedName>
</protein>
<feature type="transmembrane region" description="Helical" evidence="1">
    <location>
        <begin position="7"/>
        <end position="31"/>
    </location>
</feature>
<feature type="transmembrane region" description="Helical" evidence="1">
    <location>
        <begin position="166"/>
        <end position="184"/>
    </location>
</feature>
<evidence type="ECO:0000313" key="3">
    <source>
        <dbReference type="Proteomes" id="UP000535838"/>
    </source>
</evidence>
<dbReference type="GO" id="GO:0045881">
    <property type="term" value="P:positive regulation of sporulation resulting in formation of a cellular spore"/>
    <property type="evidence" value="ECO:0007669"/>
    <property type="project" value="InterPro"/>
</dbReference>
<dbReference type="InterPro" id="IPR024164">
    <property type="entry name" value="KinB-signalling_activ"/>
</dbReference>
<feature type="transmembrane region" description="Helical" evidence="1">
    <location>
        <begin position="142"/>
        <end position="160"/>
    </location>
</feature>
<dbReference type="RefSeq" id="WP_185121689.1">
    <property type="nucleotide sequence ID" value="NZ_JACJVQ010000018.1"/>
</dbReference>
<organism evidence="2 3">
    <name type="scientific">Cohnella thailandensis</name>
    <dbReference type="NCBI Taxonomy" id="557557"/>
    <lineage>
        <taxon>Bacteria</taxon>
        <taxon>Bacillati</taxon>
        <taxon>Bacillota</taxon>
        <taxon>Bacilli</taxon>
        <taxon>Bacillales</taxon>
        <taxon>Paenibacillaceae</taxon>
        <taxon>Cohnella</taxon>
    </lineage>
</organism>
<gene>
    <name evidence="2" type="ORF">H7B67_20230</name>
</gene>
<feature type="transmembrane region" description="Helical" evidence="1">
    <location>
        <begin position="43"/>
        <end position="71"/>
    </location>
</feature>
<keyword evidence="1" id="KW-0472">Membrane</keyword>
<evidence type="ECO:0000256" key="1">
    <source>
        <dbReference type="SAM" id="Phobius"/>
    </source>
</evidence>
<keyword evidence="1" id="KW-0812">Transmembrane</keyword>
<dbReference type="Pfam" id="PF14089">
    <property type="entry name" value="KbaA"/>
    <property type="match status" value="1"/>
</dbReference>
<evidence type="ECO:0000313" key="2">
    <source>
        <dbReference type="EMBL" id="MBB6636455.1"/>
    </source>
</evidence>
<keyword evidence="3" id="KW-1185">Reference proteome</keyword>
<feature type="transmembrane region" description="Helical" evidence="1">
    <location>
        <begin position="83"/>
        <end position="105"/>
    </location>
</feature>
<proteinExistence type="predicted"/>
<reference evidence="2 3" key="1">
    <citation type="submission" date="2020-08" db="EMBL/GenBank/DDBJ databases">
        <title>Cohnella phylogeny.</title>
        <authorList>
            <person name="Dunlap C."/>
        </authorList>
    </citation>
    <scope>NUCLEOTIDE SEQUENCE [LARGE SCALE GENOMIC DNA]</scope>
    <source>
        <strain evidence="2 3">DSM 25241</strain>
    </source>
</reference>
<name>A0A841T1K7_9BACL</name>
<keyword evidence="1" id="KW-1133">Transmembrane helix</keyword>
<dbReference type="AlphaFoldDB" id="A0A841T1K7"/>
<dbReference type="EMBL" id="JACJVQ010000018">
    <property type="protein sequence ID" value="MBB6636455.1"/>
    <property type="molecule type" value="Genomic_DNA"/>
</dbReference>
<sequence length="208" mass="23059">MNLRKWMTLFGVSILLGGAVSLATGLIMLLGDSSFRVVKTGDWLFNIVMMFMAGLSLGAFAHMGFFAYMMVNYIARSIFKRPYLWVALQGFLAVFVLIEIAYWTYDSEFQGHIFWSVPLVLAVASAAVAWRKSFETSSGAWIPTLFFMIAGTAIEALPGFQSGNASSLVFTIVPLFVCNAYHILRLHHILDSSRNKKKDAPAVTAEAH</sequence>
<dbReference type="SMART" id="SM01251">
    <property type="entry name" value="KbaA"/>
    <property type="match status" value="1"/>
</dbReference>
<accession>A0A841T1K7</accession>
<comment type="caution">
    <text evidence="2">The sequence shown here is derived from an EMBL/GenBank/DDBJ whole genome shotgun (WGS) entry which is preliminary data.</text>
</comment>
<feature type="transmembrane region" description="Helical" evidence="1">
    <location>
        <begin position="111"/>
        <end position="130"/>
    </location>
</feature>